<dbReference type="SUPFAM" id="SSF47323">
    <property type="entry name" value="Anticodon-binding domain of a subclass of class I aminoacyl-tRNA synthetases"/>
    <property type="match status" value="1"/>
</dbReference>
<dbReference type="NCBIfam" id="TIGR00456">
    <property type="entry name" value="argS"/>
    <property type="match status" value="1"/>
</dbReference>
<dbReference type="HOGENOM" id="CLU_006406_6_2_1"/>
<dbReference type="InterPro" id="IPR001412">
    <property type="entry name" value="aa-tRNA-synth_I_CS"/>
</dbReference>
<dbReference type="SUPFAM" id="SSF55190">
    <property type="entry name" value="Arginyl-tRNA synthetase (ArgRS), N-terminal 'additional' domain"/>
    <property type="match status" value="1"/>
</dbReference>
<dbReference type="GO" id="GO:0005739">
    <property type="term" value="C:mitochondrion"/>
    <property type="evidence" value="ECO:0007669"/>
    <property type="project" value="TreeGrafter"/>
</dbReference>
<dbReference type="InParanoid" id="E9E3M0"/>
<dbReference type="InterPro" id="IPR001278">
    <property type="entry name" value="Arg-tRNA-ligase"/>
</dbReference>
<dbReference type="GO" id="GO:0006420">
    <property type="term" value="P:arginyl-tRNA aminoacylation"/>
    <property type="evidence" value="ECO:0007669"/>
    <property type="project" value="InterPro"/>
</dbReference>
<comment type="similarity">
    <text evidence="1 10">Belongs to the class-I aminoacyl-tRNA synthetase family.</text>
</comment>
<keyword evidence="4 10" id="KW-0547">Nucleotide-binding</keyword>
<evidence type="ECO:0000256" key="1">
    <source>
        <dbReference type="ARBA" id="ARBA00005594"/>
    </source>
</evidence>
<accession>E9E3M0</accession>
<protein>
    <recommendedName>
        <fullName evidence="2">arginine--tRNA ligase</fullName>
        <ecNumber evidence="2">6.1.1.19</ecNumber>
    </recommendedName>
    <alternativeName>
        <fullName evidence="8">Arginyl-tRNA synthetase</fullName>
    </alternativeName>
</protein>
<dbReference type="InterPro" id="IPR009080">
    <property type="entry name" value="tRNAsynth_Ia_anticodon-bd"/>
</dbReference>
<comment type="catalytic activity">
    <reaction evidence="9">
        <text>tRNA(Arg) + L-arginine + ATP = L-arginyl-tRNA(Arg) + AMP + diphosphate</text>
        <dbReference type="Rhea" id="RHEA:20301"/>
        <dbReference type="Rhea" id="RHEA-COMP:9658"/>
        <dbReference type="Rhea" id="RHEA-COMP:9673"/>
        <dbReference type="ChEBI" id="CHEBI:30616"/>
        <dbReference type="ChEBI" id="CHEBI:32682"/>
        <dbReference type="ChEBI" id="CHEBI:33019"/>
        <dbReference type="ChEBI" id="CHEBI:78442"/>
        <dbReference type="ChEBI" id="CHEBI:78513"/>
        <dbReference type="ChEBI" id="CHEBI:456215"/>
        <dbReference type="EC" id="6.1.1.19"/>
    </reaction>
</comment>
<reference evidence="12 13" key="1">
    <citation type="journal article" date="2011" name="PLoS Genet.">
        <title>Genome sequencing and comparative transcriptomics of the model entomopathogenic fungi Metarhizium anisopliae and M. acridum.</title>
        <authorList>
            <person name="Gao Q."/>
            <person name="Jin K."/>
            <person name="Ying S.H."/>
            <person name="Zhang Y."/>
            <person name="Xiao G."/>
            <person name="Shang Y."/>
            <person name="Duan Z."/>
            <person name="Hu X."/>
            <person name="Xie X.Q."/>
            <person name="Zhou G."/>
            <person name="Peng G."/>
            <person name="Luo Z."/>
            <person name="Huang W."/>
            <person name="Wang B."/>
            <person name="Fang W."/>
            <person name="Wang S."/>
            <person name="Zhong Y."/>
            <person name="Ma L.J."/>
            <person name="St Leger R.J."/>
            <person name="Zhao G.P."/>
            <person name="Pei Y."/>
            <person name="Feng M.G."/>
            <person name="Xia Y."/>
            <person name="Wang C."/>
        </authorList>
    </citation>
    <scope>NUCLEOTIDE SEQUENCE [LARGE SCALE GENOMIC DNA]</scope>
    <source>
        <strain evidence="12 13">CQMa 102</strain>
    </source>
</reference>
<dbReference type="GO" id="GO:0005524">
    <property type="term" value="F:ATP binding"/>
    <property type="evidence" value="ECO:0007669"/>
    <property type="project" value="UniProtKB-KW"/>
</dbReference>
<dbReference type="Gene3D" id="3.30.1360.70">
    <property type="entry name" value="Arginyl tRNA synthetase N-terminal domain"/>
    <property type="match status" value="2"/>
</dbReference>
<keyword evidence="13" id="KW-1185">Reference proteome</keyword>
<dbReference type="STRING" id="655827.E9E3M0"/>
<evidence type="ECO:0000256" key="8">
    <source>
        <dbReference type="ARBA" id="ARBA00033033"/>
    </source>
</evidence>
<dbReference type="FunFam" id="1.10.730.10:FF:000006">
    <property type="entry name" value="Arginyl-tRNA synthetase 2, mitochondrial"/>
    <property type="match status" value="1"/>
</dbReference>
<sequence length="607" mass="67832">MSTLTLAGLGSLLTNVGVHDFQSLCADIPNTRTLSRPPDIYRLILTILLAKLTGCDATLIYESIQLPGTLPNGDLAVELATSFPENHPMLQNPTASGVHLPFFLTPKPLSHLILPCVFERREAYGRDLTLGLDASMAGGERRKKVVIEFSSPNIAKEFHAGHLRSTIIVNYLGDWGKQFGLLAVGWQRFGSEELLSREPLKHLLGVYAQINAEFKLEEEESKRARAEGRDTSEIESRGLYAERNGYFRRMEKGDADAIALWRRFRDISIDRYIATYARLGIDFDKYSGESQVKSATVDAAESALKESGVYKEHDGSWIIDFEKYGFKGLGTAVVRGRTGSTTYLLRDVVSCEQDLYFKRVFRTLELMGRSDLAGRLQHINFGKVLGMSPRLGNVQLLGDILDQSRDAMHDVMRRNTTKYAQVEDPVSVAESVGISAVMVQDMSGKRINNYPFDITRMTSFERDTGPYLQYSHARVNSILRKAGLSRQEVAEHCLRSPTSLEEHFSDTPHCVNLLRLIAQYPDVTVAALRNLEPSTILTYLFRLTHQLSSCYDVVQVTGTNEGRDVMLSRAGLYEGARQVLENGMRLLGLIPVDRYVPCGSVDSLAFI</sequence>
<keyword evidence="3 10" id="KW-0436">Ligase</keyword>
<organism evidence="13">
    <name type="scientific">Metarhizium acridum (strain CQMa 102)</name>
    <dbReference type="NCBI Taxonomy" id="655827"/>
    <lineage>
        <taxon>Eukaryota</taxon>
        <taxon>Fungi</taxon>
        <taxon>Dikarya</taxon>
        <taxon>Ascomycota</taxon>
        <taxon>Pezizomycotina</taxon>
        <taxon>Sordariomycetes</taxon>
        <taxon>Hypocreomycetidae</taxon>
        <taxon>Hypocreales</taxon>
        <taxon>Clavicipitaceae</taxon>
        <taxon>Metarhizium</taxon>
    </lineage>
</organism>
<dbReference type="CDD" id="cd07956">
    <property type="entry name" value="Anticodon_Ia_Arg"/>
    <property type="match status" value="1"/>
</dbReference>
<dbReference type="OMA" id="PNMASEF"/>
<evidence type="ECO:0000259" key="11">
    <source>
        <dbReference type="SMART" id="SM00836"/>
    </source>
</evidence>
<dbReference type="InterPro" id="IPR035684">
    <property type="entry name" value="ArgRS_core"/>
</dbReference>
<dbReference type="PROSITE" id="PS00178">
    <property type="entry name" value="AA_TRNA_LIGASE_I"/>
    <property type="match status" value="1"/>
</dbReference>
<evidence type="ECO:0000256" key="2">
    <source>
        <dbReference type="ARBA" id="ARBA00012837"/>
    </source>
</evidence>
<dbReference type="Proteomes" id="UP000002499">
    <property type="component" value="Unassembled WGS sequence"/>
</dbReference>
<dbReference type="GO" id="GO:0032543">
    <property type="term" value="P:mitochondrial translation"/>
    <property type="evidence" value="ECO:0007669"/>
    <property type="project" value="TreeGrafter"/>
</dbReference>
<dbReference type="Pfam" id="PF00750">
    <property type="entry name" value="tRNA-synt_1d"/>
    <property type="match status" value="1"/>
</dbReference>
<proteinExistence type="inferred from homology"/>
<dbReference type="EMBL" id="GL698499">
    <property type="protein sequence ID" value="EFY89445.1"/>
    <property type="molecule type" value="Genomic_DNA"/>
</dbReference>
<name>E9E3M0_METAQ</name>
<dbReference type="Gene3D" id="3.40.50.620">
    <property type="entry name" value="HUPs"/>
    <property type="match status" value="1"/>
</dbReference>
<dbReference type="eggNOG" id="KOG1195">
    <property type="taxonomic scope" value="Eukaryota"/>
</dbReference>
<dbReference type="GO" id="GO:0004814">
    <property type="term" value="F:arginine-tRNA ligase activity"/>
    <property type="evidence" value="ECO:0007669"/>
    <property type="project" value="UniProtKB-EC"/>
</dbReference>
<evidence type="ECO:0000256" key="7">
    <source>
        <dbReference type="ARBA" id="ARBA00023146"/>
    </source>
</evidence>
<gene>
    <name evidence="12" type="ORF">MAC_04464</name>
</gene>
<evidence type="ECO:0000313" key="12">
    <source>
        <dbReference type="EMBL" id="EFY89445.1"/>
    </source>
</evidence>
<dbReference type="PRINTS" id="PR01038">
    <property type="entry name" value="TRNASYNTHARG"/>
</dbReference>
<dbReference type="OrthoDB" id="68056at2759"/>
<evidence type="ECO:0000256" key="6">
    <source>
        <dbReference type="ARBA" id="ARBA00022917"/>
    </source>
</evidence>
<dbReference type="SMART" id="SM00836">
    <property type="entry name" value="DALR_1"/>
    <property type="match status" value="1"/>
</dbReference>
<dbReference type="PANTHER" id="PTHR11956:SF11">
    <property type="entry name" value="ARGININE--TRNA LIGASE, MITOCHONDRIAL-RELATED"/>
    <property type="match status" value="1"/>
</dbReference>
<dbReference type="SUPFAM" id="SSF52374">
    <property type="entry name" value="Nucleotidylyl transferase"/>
    <property type="match status" value="1"/>
</dbReference>
<evidence type="ECO:0000256" key="4">
    <source>
        <dbReference type="ARBA" id="ARBA00022741"/>
    </source>
</evidence>
<keyword evidence="5 10" id="KW-0067">ATP-binding</keyword>
<evidence type="ECO:0000256" key="3">
    <source>
        <dbReference type="ARBA" id="ARBA00022598"/>
    </source>
</evidence>
<evidence type="ECO:0000256" key="10">
    <source>
        <dbReference type="RuleBase" id="RU363038"/>
    </source>
</evidence>
<dbReference type="Gene3D" id="1.10.730.10">
    <property type="entry name" value="Isoleucyl-tRNA Synthetase, Domain 1"/>
    <property type="match status" value="1"/>
</dbReference>
<keyword evidence="7 10" id="KW-0030">Aminoacyl-tRNA synthetase</keyword>
<feature type="domain" description="DALR anticodon binding" evidence="11">
    <location>
        <begin position="468"/>
        <end position="595"/>
    </location>
</feature>
<dbReference type="PANTHER" id="PTHR11956">
    <property type="entry name" value="ARGINYL-TRNA SYNTHETASE"/>
    <property type="match status" value="1"/>
</dbReference>
<evidence type="ECO:0000313" key="13">
    <source>
        <dbReference type="Proteomes" id="UP000002499"/>
    </source>
</evidence>
<dbReference type="AlphaFoldDB" id="E9E3M0"/>
<dbReference type="InterPro" id="IPR008909">
    <property type="entry name" value="DALR_anticod-bd"/>
</dbReference>
<dbReference type="InterPro" id="IPR014729">
    <property type="entry name" value="Rossmann-like_a/b/a_fold"/>
</dbReference>
<keyword evidence="6 10" id="KW-0648">Protein biosynthesis</keyword>
<dbReference type="EC" id="6.1.1.19" evidence="2"/>
<evidence type="ECO:0000256" key="9">
    <source>
        <dbReference type="ARBA" id="ARBA00049339"/>
    </source>
</evidence>
<evidence type="ECO:0000256" key="5">
    <source>
        <dbReference type="ARBA" id="ARBA00022840"/>
    </source>
</evidence>
<dbReference type="InterPro" id="IPR036695">
    <property type="entry name" value="Arg-tRNA-synth_N_sf"/>
</dbReference>
<dbReference type="Pfam" id="PF05746">
    <property type="entry name" value="DALR_1"/>
    <property type="match status" value="1"/>
</dbReference>